<keyword evidence="5" id="KW-0378">Hydrolase</keyword>
<dbReference type="PROSITE" id="PS50969">
    <property type="entry name" value="FCP1"/>
    <property type="match status" value="1"/>
</dbReference>
<comment type="similarity">
    <text evidence="2">Belongs to the GOLM family.</text>
</comment>
<dbReference type="EMBL" id="JAHUTI010029513">
    <property type="protein sequence ID" value="MED6240962.1"/>
    <property type="molecule type" value="Genomic_DNA"/>
</dbReference>
<evidence type="ECO:0000256" key="7">
    <source>
        <dbReference type="ARBA" id="ARBA00022989"/>
    </source>
</evidence>
<keyword evidence="9" id="KW-0472">Membrane</keyword>
<dbReference type="Pfam" id="PF03031">
    <property type="entry name" value="NIF"/>
    <property type="match status" value="1"/>
</dbReference>
<evidence type="ECO:0000259" key="14">
    <source>
        <dbReference type="PROSITE" id="PS50969"/>
    </source>
</evidence>
<feature type="compositionally biased region" description="Basic and acidic residues" evidence="12">
    <location>
        <begin position="229"/>
        <end position="238"/>
    </location>
</feature>
<dbReference type="InterPro" id="IPR036412">
    <property type="entry name" value="HAD-like_sf"/>
</dbReference>
<dbReference type="Gene3D" id="3.40.50.1000">
    <property type="entry name" value="HAD superfamily/HAD-like"/>
    <property type="match status" value="1"/>
</dbReference>
<evidence type="ECO:0000256" key="10">
    <source>
        <dbReference type="ARBA" id="ARBA00030486"/>
    </source>
</evidence>
<feature type="region of interest" description="Disordered" evidence="12">
    <location>
        <begin position="431"/>
        <end position="451"/>
    </location>
</feature>
<gene>
    <name evidence="15" type="ORF">ATANTOWER_032260</name>
</gene>
<evidence type="ECO:0000256" key="6">
    <source>
        <dbReference type="ARBA" id="ARBA00022968"/>
    </source>
</evidence>
<feature type="region of interest" description="Disordered" evidence="12">
    <location>
        <begin position="394"/>
        <end position="419"/>
    </location>
</feature>
<dbReference type="InterPro" id="IPR004274">
    <property type="entry name" value="FCP1_dom"/>
</dbReference>
<proteinExistence type="inferred from homology"/>
<feature type="signal peptide" evidence="13">
    <location>
        <begin position="1"/>
        <end position="29"/>
    </location>
</feature>
<evidence type="ECO:0000256" key="13">
    <source>
        <dbReference type="SAM" id="SignalP"/>
    </source>
</evidence>
<keyword evidence="4" id="KW-0812">Transmembrane</keyword>
<evidence type="ECO:0000256" key="8">
    <source>
        <dbReference type="ARBA" id="ARBA00023054"/>
    </source>
</evidence>
<evidence type="ECO:0000256" key="12">
    <source>
        <dbReference type="SAM" id="MobiDB-lite"/>
    </source>
</evidence>
<evidence type="ECO:0000256" key="5">
    <source>
        <dbReference type="ARBA" id="ARBA00022912"/>
    </source>
</evidence>
<dbReference type="PANTHER" id="PTHR15896">
    <property type="entry name" value="GOLGI PHOSPHOPROTEIN 2/GP73-RELATED"/>
    <property type="match status" value="1"/>
</dbReference>
<keyword evidence="13" id="KW-0732">Signal</keyword>
<dbReference type="PRINTS" id="PR02084">
    <property type="entry name" value="GOLM1CASC4"/>
</dbReference>
<reference evidence="15 16" key="1">
    <citation type="submission" date="2021-07" db="EMBL/GenBank/DDBJ databases">
        <authorList>
            <person name="Palmer J.M."/>
        </authorList>
    </citation>
    <scope>NUCLEOTIDE SEQUENCE [LARGE SCALE GENOMIC DNA]</scope>
    <source>
        <strain evidence="15 16">AT_MEX2019</strain>
        <tissue evidence="15">Muscle</tissue>
    </source>
</reference>
<evidence type="ECO:0000313" key="15">
    <source>
        <dbReference type="EMBL" id="MED6240962.1"/>
    </source>
</evidence>
<sequence>MIGFGANRRGGRMPSFILVLLMVLIGVLAFNYWTVSNKHGRLLDELAEIQTQVKRSDAARSRLEKRNSELMVQVDTHKKQIDQKDGDYSVLEGKLQAREGAIKKCSDEKMKLQSDVTAQLAEAQRLREQLTELKQEFMKQEEQLREVKRNGTNLERKLEYESLQCGRQIAQLKGEYEETKKALEKEVSRLRLAVKGSHNNAGARKQAGEAAGVEVAGEHHTVVTHRHDRQSDLKEEMGKPGSDAGMPGIEDSEVGKMDEVQFALKKPAITQKHNEAPDVGAAAGADPGLEAADSPGQDLLLDQPRLQQDRLEVRAAGLASPVVIKQGDKPIVFEEDNKADIKADELGEQQRQIQVDEKHLKRIPLPHDNAQVPKPIQPQIPAEQLHHRQSRFFDENESPVDPQHGSKLADYNGDDGNVGEYEADKQAELAYNEEEDGDGGEEDVQDDDDRDIQDRDRAVDYGKRHQNNDILLKLSDGLKRYDDEISLVLSPACLTHNEISQDCGASAAVVAAVGLPGVCQRVVIVTYSGSHYTLHVSAKTMRLRMRKASQHQNPALTSRTSRTKRRHSEVEDDPPASGGRGILSTIKKFIRGNAVKLQQESPAKKTRLHCDVDNNLITSTPTNTNSPRRTASRVGKKNSINGQATNHDRNKEKPNGSLEDTTAVEMTSSPPRTTLLGTIFSPVFNFFSPAKTSSGSDSPDQALEAEEIVKQLDMEQVVETPTSTVTSPQDLCPVNNFYSGVSHLPPLRPPHILEASPTAEGDELDADVDLPPLTAPGSNLNVTYVDVPPATVPPEASYEEDWEVFDPYFFIKHVPPLTEEQLTRKPALPLKTRSTPEFSLVLDLDETLVHCSLNELEDAALTFPVLFQDVIYQVYVRLRPFFREFLERMSQIYEIILFTASKKVYADKLLNILDPKKQLVRHRLFREHCVCVQGNYIKDLNILGRDLSKTIIIDNSPQAFAYQQMADQ</sequence>
<evidence type="ECO:0000256" key="11">
    <source>
        <dbReference type="SAM" id="Coils"/>
    </source>
</evidence>
<dbReference type="NCBIfam" id="TIGR02251">
    <property type="entry name" value="HIF-SF_euk"/>
    <property type="match status" value="1"/>
</dbReference>
<evidence type="ECO:0000256" key="3">
    <source>
        <dbReference type="ARBA" id="ARBA00016211"/>
    </source>
</evidence>
<evidence type="ECO:0000256" key="1">
    <source>
        <dbReference type="ARBA" id="ARBA00004606"/>
    </source>
</evidence>
<feature type="coiled-coil region" evidence="11">
    <location>
        <begin position="46"/>
        <end position="80"/>
    </location>
</feature>
<accession>A0ABU7ARX1</accession>
<dbReference type="SMART" id="SM00577">
    <property type="entry name" value="CPDc"/>
    <property type="match status" value="1"/>
</dbReference>
<keyword evidence="5" id="KW-0904">Protein phosphatase</keyword>
<feature type="region of interest" description="Disordered" evidence="12">
    <location>
        <begin position="223"/>
        <end position="247"/>
    </location>
</feature>
<comment type="subcellular location">
    <subcellularLocation>
        <location evidence="1">Membrane</location>
        <topology evidence="1">Single-pass type II membrane protein</topology>
    </subcellularLocation>
</comment>
<dbReference type="InterPro" id="IPR011948">
    <property type="entry name" value="Dullard_phosphatase"/>
</dbReference>
<feature type="domain" description="FCP1 homology" evidence="14">
    <location>
        <begin position="833"/>
        <end position="968"/>
    </location>
</feature>
<evidence type="ECO:0000313" key="16">
    <source>
        <dbReference type="Proteomes" id="UP001345963"/>
    </source>
</evidence>
<evidence type="ECO:0000256" key="2">
    <source>
        <dbReference type="ARBA" id="ARBA00007474"/>
    </source>
</evidence>
<feature type="region of interest" description="Disordered" evidence="12">
    <location>
        <begin position="597"/>
        <end position="664"/>
    </location>
</feature>
<evidence type="ECO:0000256" key="9">
    <source>
        <dbReference type="ARBA" id="ARBA00023136"/>
    </source>
</evidence>
<organism evidence="15 16">
    <name type="scientific">Ataeniobius toweri</name>
    <dbReference type="NCBI Taxonomy" id="208326"/>
    <lineage>
        <taxon>Eukaryota</taxon>
        <taxon>Metazoa</taxon>
        <taxon>Chordata</taxon>
        <taxon>Craniata</taxon>
        <taxon>Vertebrata</taxon>
        <taxon>Euteleostomi</taxon>
        <taxon>Actinopterygii</taxon>
        <taxon>Neopterygii</taxon>
        <taxon>Teleostei</taxon>
        <taxon>Neoteleostei</taxon>
        <taxon>Acanthomorphata</taxon>
        <taxon>Ovalentaria</taxon>
        <taxon>Atherinomorphae</taxon>
        <taxon>Cyprinodontiformes</taxon>
        <taxon>Goodeidae</taxon>
        <taxon>Ataeniobius</taxon>
    </lineage>
</organism>
<feature type="compositionally biased region" description="Polar residues" evidence="12">
    <location>
        <begin position="615"/>
        <end position="629"/>
    </location>
</feature>
<feature type="region of interest" description="Disordered" evidence="12">
    <location>
        <begin position="547"/>
        <end position="581"/>
    </location>
</feature>
<keyword evidence="8 11" id="KW-0175">Coiled coil</keyword>
<dbReference type="PANTHER" id="PTHR15896:SF7">
    <property type="entry name" value="PROTEIN GOLM2"/>
    <property type="match status" value="1"/>
</dbReference>
<dbReference type="SUPFAM" id="SSF56784">
    <property type="entry name" value="HAD-like"/>
    <property type="match status" value="1"/>
</dbReference>
<keyword evidence="16" id="KW-1185">Reference proteome</keyword>
<feature type="coiled-coil region" evidence="11">
    <location>
        <begin position="109"/>
        <end position="193"/>
    </location>
</feature>
<name>A0ABU7ARX1_9TELE</name>
<dbReference type="InterPro" id="IPR026139">
    <property type="entry name" value="GOLM1/CASC4"/>
</dbReference>
<dbReference type="CDD" id="cd07521">
    <property type="entry name" value="HAD_FCP1-like"/>
    <property type="match status" value="1"/>
</dbReference>
<dbReference type="Proteomes" id="UP001345963">
    <property type="component" value="Unassembled WGS sequence"/>
</dbReference>
<protein>
    <recommendedName>
        <fullName evidence="3">Protein GOLM2</fullName>
    </recommendedName>
    <alternativeName>
        <fullName evidence="10">Golgi membrane protein 2</fullName>
    </alternativeName>
</protein>
<comment type="caution">
    <text evidence="15">The sequence shown here is derived from an EMBL/GenBank/DDBJ whole genome shotgun (WGS) entry which is preliminary data.</text>
</comment>
<dbReference type="InterPro" id="IPR023214">
    <property type="entry name" value="HAD_sf"/>
</dbReference>
<evidence type="ECO:0000256" key="4">
    <source>
        <dbReference type="ARBA" id="ARBA00022692"/>
    </source>
</evidence>
<keyword evidence="6" id="KW-0735">Signal-anchor</keyword>
<keyword evidence="7" id="KW-1133">Transmembrane helix</keyword>
<dbReference type="Gene3D" id="1.10.287.1490">
    <property type="match status" value="1"/>
</dbReference>
<feature type="chain" id="PRO_5045925688" description="Protein GOLM2" evidence="13">
    <location>
        <begin position="30"/>
        <end position="968"/>
    </location>
</feature>